<dbReference type="Proteomes" id="UP001061302">
    <property type="component" value="Chromosome"/>
</dbReference>
<organism evidence="1 2">
    <name type="scientific">Chitiniphilus purpureus</name>
    <dbReference type="NCBI Taxonomy" id="2981137"/>
    <lineage>
        <taxon>Bacteria</taxon>
        <taxon>Pseudomonadati</taxon>
        <taxon>Pseudomonadota</taxon>
        <taxon>Betaproteobacteria</taxon>
        <taxon>Neisseriales</taxon>
        <taxon>Chitinibacteraceae</taxon>
        <taxon>Chitiniphilus</taxon>
    </lineage>
</organism>
<accession>A0ABY6DJZ3</accession>
<evidence type="ECO:0000313" key="2">
    <source>
        <dbReference type="Proteomes" id="UP001061302"/>
    </source>
</evidence>
<proteinExistence type="predicted"/>
<protein>
    <submittedName>
        <fullName evidence="1">Uncharacterized protein</fullName>
    </submittedName>
</protein>
<dbReference type="EMBL" id="CP106753">
    <property type="protein sequence ID" value="UXY14675.1"/>
    <property type="molecule type" value="Genomic_DNA"/>
</dbReference>
<name>A0ABY6DJZ3_9NEIS</name>
<gene>
    <name evidence="1" type="ORF">N8I74_15325</name>
</gene>
<evidence type="ECO:0000313" key="1">
    <source>
        <dbReference type="EMBL" id="UXY14675.1"/>
    </source>
</evidence>
<sequence length="1269" mass="133474">MATHITSTQVLASTGKGITLIPDGTSLTRLNYFDGRYLGVEDLTREQDYLIALARQGNRAGGAGVVHGFELSLRSGMRLRLAAGLAIDAEGRVLMLPDGAEVEIAQLLASQGRAAPTPGPAPGGGNFAGCVATDGMPQADPVAASSLYLIGIAHAEARCGRAEVWGQACASACAQQADYDTRREGVRLLAEPLTLASPLPASSAFDFTGAHLRSRVASAYFADEAARHGKVMGAALLRSPSWCQGAAPEADGMVPLGILAVAGGQVRFLDGWSARRERIDGMPRRHWQWQMMMRPWDVFLAQVLQFQCQLVHVLTEAPAPGGDDDPCLGLRRLVVEASDAMQVLQRFYQGTAKRLAGAAEAGAGLPGGPGGLALLADRLARATRSVTLAATDRVLLEGGIVELPSAGYLPVAPGDTLSVNRQVQALLGEGVALRFCAVRPDAVARAWEAAQHLERISLTRGLDDPQQQEQVDILVPDGRLADGGRHGDAGWRVQVRAADEGTARQPDPAYRAGTADYAPSVLAGAARSTGSGGGAAFHFAGMMETAGKGEALAAARAWAKAHPNSMAGAGWKTVTLLARDAPQGREAAKTAGDGATAMRYMRLRTEAGQVRAQRAAAAAQRGKTSRVRYAGLGDARVDHVALWVSAEAGGEVFEAAEGALVPLRLDLTVLMPGEGAGQFLDVALLGKLRIDHRSHHRDGLAVQATFNGSAALSGSFAGTGGRQLVPLSVPVLLRRELDALGGTLRIDADLHGVQMSEALFDLVAIEAALDWRAEPAAARLALAFVPRDDEALRLQADLVRDDAALLPGHPLRLASETAIQILGTREGSPDFVTDAMADLFGARQPPSEAPVLFARHDWVLFHRRSPHQCAGDCTTAPLSARRYQVFHVRVGSDRQLQGARAAVLSGDSERITKAGFGPVSVVAFAGGRSTLASPLDELLADWAQAEPGTQLVFGAVGSQGAAQGEGEALARSRLGALQLALAGAAGGTVDNLLMPVLPELGLSGLDGAMFLVTRTVKTVCHDVYILPDRAARERFDAQLERAGLQAALQDAGLTPAVHLEFEADGVSLGDAARQALAQVWNPPQLPASALACHGKAGEEEATRQRGTAIVTALAGSPSLLATRLSTDVPKITGCAGLTVLERAVQLGQVLVAIVNYDSYHYVEYESATFHAIGWRDWRPVDGSAFDAAIRDALSRQARGATVNTLAAADPAATRVMEVLQERLLALDPRGAVAQRFTRVLEAPEIEGLKARGMPPQDYLAVIFFSLNGY</sequence>
<reference evidence="1" key="1">
    <citation type="submission" date="2022-10" db="EMBL/GenBank/DDBJ databases">
        <title>Chitiniphilus purpureus sp. nov., a novel chitin-degrading bacterium isolated from crawfish pond sediment.</title>
        <authorList>
            <person name="Li K."/>
        </authorList>
    </citation>
    <scope>NUCLEOTIDE SEQUENCE</scope>
    <source>
        <strain evidence="1">CD1</strain>
    </source>
</reference>
<dbReference type="RefSeq" id="WP_263123978.1">
    <property type="nucleotide sequence ID" value="NZ_CP106753.1"/>
</dbReference>
<keyword evidence="2" id="KW-1185">Reference proteome</keyword>